<dbReference type="GeneID" id="106175350"/>
<dbReference type="SUPFAM" id="SSF51735">
    <property type="entry name" value="NAD(P)-binding Rossmann-fold domains"/>
    <property type="match status" value="1"/>
</dbReference>
<keyword evidence="1" id="KW-0560">Oxidoreductase</keyword>
<evidence type="ECO:0000256" key="2">
    <source>
        <dbReference type="RuleBase" id="RU000363"/>
    </source>
</evidence>
<dbReference type="PRINTS" id="PR00081">
    <property type="entry name" value="GDHRDH"/>
</dbReference>
<dbReference type="RefSeq" id="XP_013412744.1">
    <property type="nucleotide sequence ID" value="XM_013557290.1"/>
</dbReference>
<dbReference type="PANTHER" id="PTHR43157">
    <property type="entry name" value="PHOSPHATIDYLINOSITOL-GLYCAN BIOSYNTHESIS CLASS F PROTEIN-RELATED"/>
    <property type="match status" value="1"/>
</dbReference>
<dbReference type="KEGG" id="lak:106175350"/>
<dbReference type="OMA" id="NWDDLNW"/>
<dbReference type="InterPro" id="IPR036291">
    <property type="entry name" value="NAD(P)-bd_dom_sf"/>
</dbReference>
<dbReference type="GO" id="GO:0016491">
    <property type="term" value="F:oxidoreductase activity"/>
    <property type="evidence" value="ECO:0007669"/>
    <property type="project" value="UniProtKB-KW"/>
</dbReference>
<dbReference type="AlphaFoldDB" id="A0A1S3JRW8"/>
<sequence length="318" mass="34640">MVVPLIPICIAGGGAAAVLLIKCYTGGGICRSTARLDGKTVVITGANTGIGKETAIDLAKRGARVILACRDMKKGQQALEEVSNVSESPNSVVLHHLDLASLKSVRKCADEILKKEEKIDILINNAGVMMCPYTKTEDGFEMQFGTNHLGHFLLTNLLLDRIKASAPSRIVNVASRAHEMGEMNFADLMGEKGYSSVKAYGQSKLANILFTRELARRLEGCGVSTYAVHPGAVKTELGRHLFLSHPIFEYLLFPVIWLLLKTPKQGAQTSIYCSVAEELDGISGKYYSDCAELEPSRRAQNEDDAKKLWEISEKLVGL</sequence>
<dbReference type="InParanoid" id="A0A1S3JRW8"/>
<proteinExistence type="inferred from homology"/>
<dbReference type="OrthoDB" id="191139at2759"/>
<accession>A0A1S3JRW8</accession>
<dbReference type="InterPro" id="IPR002347">
    <property type="entry name" value="SDR_fam"/>
</dbReference>
<dbReference type="PRINTS" id="PR00080">
    <property type="entry name" value="SDRFAMILY"/>
</dbReference>
<dbReference type="STRING" id="7574.A0A1S3JRW8"/>
<dbReference type="Pfam" id="PF00106">
    <property type="entry name" value="adh_short"/>
    <property type="match status" value="1"/>
</dbReference>
<name>A0A1S3JRW8_LINAN</name>
<comment type="similarity">
    <text evidence="2">Belongs to the short-chain dehydrogenases/reductases (SDR) family.</text>
</comment>
<evidence type="ECO:0000256" key="1">
    <source>
        <dbReference type="ARBA" id="ARBA00023002"/>
    </source>
</evidence>
<dbReference type="PANTHER" id="PTHR43157:SF31">
    <property type="entry name" value="PHOSPHATIDYLINOSITOL-GLYCAN BIOSYNTHESIS CLASS F PROTEIN"/>
    <property type="match status" value="1"/>
</dbReference>
<organism evidence="3 4">
    <name type="scientific">Lingula anatina</name>
    <name type="common">Brachiopod</name>
    <name type="synonym">Lingula unguis</name>
    <dbReference type="NCBI Taxonomy" id="7574"/>
    <lineage>
        <taxon>Eukaryota</taxon>
        <taxon>Metazoa</taxon>
        <taxon>Spiralia</taxon>
        <taxon>Lophotrochozoa</taxon>
        <taxon>Brachiopoda</taxon>
        <taxon>Linguliformea</taxon>
        <taxon>Lingulata</taxon>
        <taxon>Lingulida</taxon>
        <taxon>Linguloidea</taxon>
        <taxon>Lingulidae</taxon>
        <taxon>Lingula</taxon>
    </lineage>
</organism>
<reference evidence="4" key="1">
    <citation type="submission" date="2025-08" db="UniProtKB">
        <authorList>
            <consortium name="RefSeq"/>
        </authorList>
    </citation>
    <scope>IDENTIFICATION</scope>
    <source>
        <tissue evidence="4">Gonads</tissue>
    </source>
</reference>
<evidence type="ECO:0000313" key="3">
    <source>
        <dbReference type="Proteomes" id="UP000085678"/>
    </source>
</evidence>
<dbReference type="Gene3D" id="3.40.50.720">
    <property type="entry name" value="NAD(P)-binding Rossmann-like Domain"/>
    <property type="match status" value="1"/>
</dbReference>
<dbReference type="Proteomes" id="UP000085678">
    <property type="component" value="Unplaced"/>
</dbReference>
<evidence type="ECO:0000313" key="4">
    <source>
        <dbReference type="RefSeq" id="XP_013412744.1"/>
    </source>
</evidence>
<dbReference type="NCBIfam" id="NF004846">
    <property type="entry name" value="PRK06197.1"/>
    <property type="match status" value="1"/>
</dbReference>
<protein>
    <submittedName>
        <fullName evidence="4">Retinol dehydrogenase 13</fullName>
    </submittedName>
</protein>
<dbReference type="FunCoup" id="A0A1S3JRW8">
    <property type="interactions" value="427"/>
</dbReference>
<dbReference type="FunFam" id="3.40.50.720:FF:000353">
    <property type="entry name" value="WW domain-containing oxidoreductase"/>
    <property type="match status" value="1"/>
</dbReference>
<gene>
    <name evidence="4" type="primary">LOC106175350</name>
</gene>
<keyword evidence="3" id="KW-1185">Reference proteome</keyword>